<feature type="region of interest" description="Disordered" evidence="1">
    <location>
        <begin position="55"/>
        <end position="113"/>
    </location>
</feature>
<dbReference type="Pfam" id="PF13837">
    <property type="entry name" value="Myb_DNA-bind_4"/>
    <property type="match status" value="1"/>
</dbReference>
<proteinExistence type="predicted"/>
<organism evidence="3 4">
    <name type="scientific">Miscanthus lutarioriparius</name>
    <dbReference type="NCBI Taxonomy" id="422564"/>
    <lineage>
        <taxon>Eukaryota</taxon>
        <taxon>Viridiplantae</taxon>
        <taxon>Streptophyta</taxon>
        <taxon>Embryophyta</taxon>
        <taxon>Tracheophyta</taxon>
        <taxon>Spermatophyta</taxon>
        <taxon>Magnoliopsida</taxon>
        <taxon>Liliopsida</taxon>
        <taxon>Poales</taxon>
        <taxon>Poaceae</taxon>
        <taxon>PACMAD clade</taxon>
        <taxon>Panicoideae</taxon>
        <taxon>Andropogonodae</taxon>
        <taxon>Andropogoneae</taxon>
        <taxon>Saccharinae</taxon>
        <taxon>Miscanthus</taxon>
    </lineage>
</organism>
<name>A0A811RGU2_9POAL</name>
<dbReference type="Proteomes" id="UP000604825">
    <property type="component" value="Unassembled WGS sequence"/>
</dbReference>
<evidence type="ECO:0000313" key="3">
    <source>
        <dbReference type="EMBL" id="CAD6269180.1"/>
    </source>
</evidence>
<evidence type="ECO:0000259" key="2">
    <source>
        <dbReference type="Pfam" id="PF13837"/>
    </source>
</evidence>
<feature type="compositionally biased region" description="Basic residues" evidence="1">
    <location>
        <begin position="71"/>
        <end position="82"/>
    </location>
</feature>
<keyword evidence="4" id="KW-1185">Reference proteome</keyword>
<feature type="compositionally biased region" description="Polar residues" evidence="1">
    <location>
        <begin position="87"/>
        <end position="102"/>
    </location>
</feature>
<protein>
    <recommendedName>
        <fullName evidence="2">Myb/SANT-like DNA-binding domain-containing protein</fullName>
    </recommendedName>
</protein>
<dbReference type="EMBL" id="CAJGYO010000014">
    <property type="protein sequence ID" value="CAD6269180.1"/>
    <property type="molecule type" value="Genomic_DNA"/>
</dbReference>
<feature type="domain" description="Myb/SANT-like DNA-binding" evidence="2">
    <location>
        <begin position="12"/>
        <end position="71"/>
    </location>
</feature>
<gene>
    <name evidence="3" type="ORF">NCGR_LOCUS52485</name>
</gene>
<accession>A0A811RGU2</accession>
<feature type="compositionally biased region" description="Basic and acidic residues" evidence="1">
    <location>
        <begin position="55"/>
        <end position="68"/>
    </location>
</feature>
<evidence type="ECO:0000313" key="4">
    <source>
        <dbReference type="Proteomes" id="UP000604825"/>
    </source>
</evidence>
<reference evidence="3" key="1">
    <citation type="submission" date="2020-10" db="EMBL/GenBank/DDBJ databases">
        <authorList>
            <person name="Han B."/>
            <person name="Lu T."/>
            <person name="Zhao Q."/>
            <person name="Huang X."/>
            <person name="Zhao Y."/>
        </authorList>
    </citation>
    <scope>NUCLEOTIDE SEQUENCE</scope>
</reference>
<dbReference type="Gene3D" id="1.10.10.60">
    <property type="entry name" value="Homeodomain-like"/>
    <property type="match status" value="1"/>
</dbReference>
<dbReference type="AlphaFoldDB" id="A0A811RGU2"/>
<comment type="caution">
    <text evidence="3">The sequence shown here is derived from an EMBL/GenBank/DDBJ whole genome shotgun (WGS) entry which is preliminary data.</text>
</comment>
<sequence length="148" mass="17190">MDPGQQSSSPKPFSDEETQLFYNIRDSMDETFRLANAVGKVGLWEEVSRRLEAFKHHRSPQELEEKFGQYRPKRPRKERKRAVPANEQEQAQCSSAPQQDRQQQAEDRLAHSQGVEAARKKVLEKIDLNAFFSEGTSWKDAVMSLRQR</sequence>
<dbReference type="InterPro" id="IPR044822">
    <property type="entry name" value="Myb_DNA-bind_4"/>
</dbReference>
<evidence type="ECO:0000256" key="1">
    <source>
        <dbReference type="SAM" id="MobiDB-lite"/>
    </source>
</evidence>